<feature type="domain" description="Tyrosine specific protein phosphatases" evidence="4">
    <location>
        <begin position="355"/>
        <end position="444"/>
    </location>
</feature>
<dbReference type="SMART" id="SM00404">
    <property type="entry name" value="PTPc_motif"/>
    <property type="match status" value="1"/>
</dbReference>
<name>A0A6A6JRU3_WESOR</name>
<comment type="similarity">
    <text evidence="1">Belongs to the protein-tyrosine phosphatase family. Non-receptor class subfamily.</text>
</comment>
<evidence type="ECO:0000256" key="2">
    <source>
        <dbReference type="SAM" id="MobiDB-lite"/>
    </source>
</evidence>
<gene>
    <name evidence="5" type="ORF">EI97DRAFT_254818</name>
</gene>
<feature type="region of interest" description="Disordered" evidence="2">
    <location>
        <begin position="469"/>
        <end position="531"/>
    </location>
</feature>
<dbReference type="GO" id="GO:0004725">
    <property type="term" value="F:protein tyrosine phosphatase activity"/>
    <property type="evidence" value="ECO:0007669"/>
    <property type="project" value="InterPro"/>
</dbReference>
<feature type="region of interest" description="Disordered" evidence="2">
    <location>
        <begin position="243"/>
        <end position="276"/>
    </location>
</feature>
<proteinExistence type="inferred from homology"/>
<dbReference type="Gene3D" id="3.90.190.10">
    <property type="entry name" value="Protein tyrosine phosphatase superfamily"/>
    <property type="match status" value="1"/>
</dbReference>
<evidence type="ECO:0000313" key="5">
    <source>
        <dbReference type="EMBL" id="KAF2278446.1"/>
    </source>
</evidence>
<dbReference type="InterPro" id="IPR003595">
    <property type="entry name" value="Tyr_Pase_cat"/>
</dbReference>
<dbReference type="PROSITE" id="PS50056">
    <property type="entry name" value="TYR_PHOSPHATASE_2"/>
    <property type="match status" value="1"/>
</dbReference>
<organism evidence="5 6">
    <name type="scientific">Westerdykella ornata</name>
    <dbReference type="NCBI Taxonomy" id="318751"/>
    <lineage>
        <taxon>Eukaryota</taxon>
        <taxon>Fungi</taxon>
        <taxon>Dikarya</taxon>
        <taxon>Ascomycota</taxon>
        <taxon>Pezizomycotina</taxon>
        <taxon>Dothideomycetes</taxon>
        <taxon>Pleosporomycetidae</taxon>
        <taxon>Pleosporales</taxon>
        <taxon>Sporormiaceae</taxon>
        <taxon>Westerdykella</taxon>
    </lineage>
</organism>
<accession>A0A6A6JRU3</accession>
<dbReference type="PRINTS" id="PR00700">
    <property type="entry name" value="PRTYPHPHTASE"/>
</dbReference>
<keyword evidence="6" id="KW-1185">Reference proteome</keyword>
<evidence type="ECO:0000256" key="1">
    <source>
        <dbReference type="ARBA" id="ARBA00009649"/>
    </source>
</evidence>
<dbReference type="InterPro" id="IPR050348">
    <property type="entry name" value="Protein-Tyr_Phosphatase"/>
</dbReference>
<feature type="compositionally biased region" description="Acidic residues" evidence="2">
    <location>
        <begin position="488"/>
        <end position="503"/>
    </location>
</feature>
<feature type="compositionally biased region" description="Polar residues" evidence="2">
    <location>
        <begin position="33"/>
        <end position="48"/>
    </location>
</feature>
<dbReference type="InterPro" id="IPR000387">
    <property type="entry name" value="Tyr_Pase_dom"/>
</dbReference>
<dbReference type="GeneID" id="54547343"/>
<dbReference type="InterPro" id="IPR029021">
    <property type="entry name" value="Prot-tyrosine_phosphatase-like"/>
</dbReference>
<dbReference type="SMART" id="SM00194">
    <property type="entry name" value="PTPc"/>
    <property type="match status" value="1"/>
</dbReference>
<protein>
    <submittedName>
        <fullName evidence="5">Phosphatases II</fullName>
    </submittedName>
</protein>
<feature type="compositionally biased region" description="Polar residues" evidence="2">
    <location>
        <begin position="102"/>
        <end position="111"/>
    </location>
</feature>
<feature type="compositionally biased region" description="Low complexity" evidence="2">
    <location>
        <begin position="243"/>
        <end position="274"/>
    </location>
</feature>
<dbReference type="RefSeq" id="XP_033655985.1">
    <property type="nucleotide sequence ID" value="XM_033794168.1"/>
</dbReference>
<dbReference type="PROSITE" id="PS00383">
    <property type="entry name" value="TYR_PHOSPHATASE_1"/>
    <property type="match status" value="1"/>
</dbReference>
<dbReference type="EMBL" id="ML986488">
    <property type="protein sequence ID" value="KAF2278446.1"/>
    <property type="molecule type" value="Genomic_DNA"/>
</dbReference>
<evidence type="ECO:0000259" key="4">
    <source>
        <dbReference type="PROSITE" id="PS50056"/>
    </source>
</evidence>
<dbReference type="AlphaFoldDB" id="A0A6A6JRU3"/>
<dbReference type="PROSITE" id="PS50055">
    <property type="entry name" value="TYR_PHOSPHATASE_PTP"/>
    <property type="match status" value="1"/>
</dbReference>
<evidence type="ECO:0000259" key="3">
    <source>
        <dbReference type="PROSITE" id="PS50055"/>
    </source>
</evidence>
<sequence length="531" mass="59619">MSGAPLAVPASPASSSKRSRSRDSSAASRASSTLAYTPAGNTPAQTPMASAPSLVIPATGPGSSAGGPDGQDPTPYPAFLRLSKADVHVKMADLEWDHRQKLQQGSQKHILQQQRQRQSEEEGESQQGQEPEQPEISPYTRCSGEEVASRNRYVNVDPYELNRVRLKVPEGCSDYINASPILLKSTRSGRVTRFIATQGPKQDLVSHFWRMIWQETRSPATIVMLTRTHEAGREKCYPYYPLASSHSQSASPESSSSSTSQSQSQSQSQSPSTEISLYNNDFGDDLALAVRLVEFTEHEEARAEVRELALIKHHFDEEKSCWTYEGGETKKVWHLLFEGWPDFSVPEGRDRKALVELVRMSRVVNGEDDENGQEDEASQGNPRVVHCSAGVGRSGTFIALDWLLRELEEGALDKVDEGYDPVVEVVQELRRQRMMMVQGEAQLGFLYEVLREEWRERWIRMNPEEADRLGLKGREEGEEPERKKVRQEEEEVGEEQPGDEDEAAERKAEEVEEEAEREERERQDEATDGAS</sequence>
<reference evidence="5" key="1">
    <citation type="journal article" date="2020" name="Stud. Mycol.">
        <title>101 Dothideomycetes genomes: a test case for predicting lifestyles and emergence of pathogens.</title>
        <authorList>
            <person name="Haridas S."/>
            <person name="Albert R."/>
            <person name="Binder M."/>
            <person name="Bloem J."/>
            <person name="Labutti K."/>
            <person name="Salamov A."/>
            <person name="Andreopoulos B."/>
            <person name="Baker S."/>
            <person name="Barry K."/>
            <person name="Bills G."/>
            <person name="Bluhm B."/>
            <person name="Cannon C."/>
            <person name="Castanera R."/>
            <person name="Culley D."/>
            <person name="Daum C."/>
            <person name="Ezra D."/>
            <person name="Gonzalez J."/>
            <person name="Henrissat B."/>
            <person name="Kuo A."/>
            <person name="Liang C."/>
            <person name="Lipzen A."/>
            <person name="Lutzoni F."/>
            <person name="Magnuson J."/>
            <person name="Mondo S."/>
            <person name="Nolan M."/>
            <person name="Ohm R."/>
            <person name="Pangilinan J."/>
            <person name="Park H.-J."/>
            <person name="Ramirez L."/>
            <person name="Alfaro M."/>
            <person name="Sun H."/>
            <person name="Tritt A."/>
            <person name="Yoshinaga Y."/>
            <person name="Zwiers L.-H."/>
            <person name="Turgeon B."/>
            <person name="Goodwin S."/>
            <person name="Spatafora J."/>
            <person name="Crous P."/>
            <person name="Grigoriev I."/>
        </authorList>
    </citation>
    <scope>NUCLEOTIDE SEQUENCE</scope>
    <source>
        <strain evidence="5">CBS 379.55</strain>
    </source>
</reference>
<feature type="region of interest" description="Disordered" evidence="2">
    <location>
        <begin position="1"/>
        <end position="78"/>
    </location>
</feature>
<dbReference type="PANTHER" id="PTHR19134:SF449">
    <property type="entry name" value="TYROSINE-PROTEIN PHOSPHATASE 1"/>
    <property type="match status" value="1"/>
</dbReference>
<feature type="compositionally biased region" description="Low complexity" evidence="2">
    <location>
        <begin position="125"/>
        <end position="135"/>
    </location>
</feature>
<dbReference type="Pfam" id="PF00102">
    <property type="entry name" value="Y_phosphatase"/>
    <property type="match status" value="2"/>
</dbReference>
<dbReference type="CDD" id="cd18533">
    <property type="entry name" value="PTP_fungal"/>
    <property type="match status" value="1"/>
</dbReference>
<dbReference type="OrthoDB" id="10253954at2759"/>
<feature type="compositionally biased region" description="Low complexity" evidence="2">
    <location>
        <begin position="1"/>
        <end position="16"/>
    </location>
</feature>
<feature type="region of interest" description="Disordered" evidence="2">
    <location>
        <begin position="100"/>
        <end position="144"/>
    </location>
</feature>
<dbReference type="InterPro" id="IPR016130">
    <property type="entry name" value="Tyr_Pase_AS"/>
</dbReference>
<dbReference type="SUPFAM" id="SSF52799">
    <property type="entry name" value="(Phosphotyrosine protein) phosphatases II"/>
    <property type="match status" value="1"/>
</dbReference>
<evidence type="ECO:0000313" key="6">
    <source>
        <dbReference type="Proteomes" id="UP000800097"/>
    </source>
</evidence>
<dbReference type="Proteomes" id="UP000800097">
    <property type="component" value="Unassembled WGS sequence"/>
</dbReference>
<feature type="domain" description="Tyrosine-protein phosphatase" evidence="3">
    <location>
        <begin position="150"/>
        <end position="453"/>
    </location>
</feature>
<dbReference type="PANTHER" id="PTHR19134">
    <property type="entry name" value="RECEPTOR-TYPE TYROSINE-PROTEIN PHOSPHATASE"/>
    <property type="match status" value="1"/>
</dbReference>
<dbReference type="InterPro" id="IPR000242">
    <property type="entry name" value="PTP_cat"/>
</dbReference>